<evidence type="ECO:0000313" key="2">
    <source>
        <dbReference type="Proteomes" id="UP000001225"/>
    </source>
</evidence>
<evidence type="ECO:0000313" key="1">
    <source>
        <dbReference type="EMBL" id="CAP41330.1"/>
    </source>
</evidence>
<dbReference type="EMBL" id="AM902716">
    <property type="protein sequence ID" value="CAP41330.1"/>
    <property type="molecule type" value="Genomic_DNA"/>
</dbReference>
<dbReference type="KEGG" id="bpt:Bpet0998"/>
<name>A9I954_BORPD</name>
<protein>
    <submittedName>
        <fullName evidence="1">Uncharacterized protein</fullName>
    </submittedName>
</protein>
<dbReference type="Proteomes" id="UP000001225">
    <property type="component" value="Chromosome"/>
</dbReference>
<proteinExistence type="predicted"/>
<accession>A9I954</accession>
<keyword evidence="2" id="KW-1185">Reference proteome</keyword>
<organism evidence="1 2">
    <name type="scientific">Bordetella petrii (strain ATCC BAA-461 / DSM 12804 / CCUG 43448 / CIP 107267 / Se-1111R)</name>
    <dbReference type="NCBI Taxonomy" id="340100"/>
    <lineage>
        <taxon>Bacteria</taxon>
        <taxon>Pseudomonadati</taxon>
        <taxon>Pseudomonadota</taxon>
        <taxon>Betaproteobacteria</taxon>
        <taxon>Burkholderiales</taxon>
        <taxon>Alcaligenaceae</taxon>
        <taxon>Bordetella</taxon>
    </lineage>
</organism>
<dbReference type="AlphaFoldDB" id="A9I954"/>
<dbReference type="eggNOG" id="ENOG5030I6G">
    <property type="taxonomic scope" value="Bacteria"/>
</dbReference>
<dbReference type="STRING" id="94624.Bpet0998"/>
<gene>
    <name evidence="1" type="ordered locus">Bpet0998</name>
</gene>
<sequence length="516" mass="53925">MADELIYKVEAGRPLEDEEVDGNIRFLDQKAGAAQAAAVAAGTAASNAATAANDALDGLAGHKIGGDHDGRYLRRDIADAAPLLGDIPQAGVVGLPAALDALRTAIRQALYGSGPYPSLDERFVGATRLSPAWTFLRTTTATLHGPDRLMRTAAVNEPRFDHDSVTGAALGLRLEPRATNFVTFSDDFTNAIWTALNQVPGVRGSDGWTRLTEDAATGQRRLYRNVAVTAGREFVMSLSVKPDIGRQALVLYPNVGGNGCLVRFDLANQVTEVVPVGTATGSAWLDRDEDGFRLSVQVTFAEDVSAMQFGIYFGPTGGQGNATYAGDGSSGIYVRRAQLTAGSARNSFIPTAGTAVSRAEDVATVDGAEFSSWFNPIEGTFLIEAANLGDGISDSTILVIDDGGTGQANQISIRTSSAGQTWRLTPRADGANIFDAGLGTVPTGTVCGVAFSYGPSGWLVSFNGDAAIVVAGAVPGGLSRLRLGVRGSGAVSHMLTHRLSYWPISRAAAELQELTS</sequence>
<reference evidence="1 2" key="1">
    <citation type="journal article" date="2008" name="BMC Genomics">
        <title>The missing link: Bordetella petrii is endowed with both the metabolic versatility of environmental bacteria and virulence traits of pathogenic Bordetellae.</title>
        <authorList>
            <person name="Gross R."/>
            <person name="Guzman C.A."/>
            <person name="Sebaihia M."/>
            <person name="Martins Dos Santos V.A."/>
            <person name="Pieper D.H."/>
            <person name="Koebnik R."/>
            <person name="Lechner M."/>
            <person name="Bartels D."/>
            <person name="Buhrmester J."/>
            <person name="Choudhuri J.V."/>
            <person name="Ebensen T."/>
            <person name="Gaigalat L."/>
            <person name="Herrmann S."/>
            <person name="Khachane A.N."/>
            <person name="Larisch C."/>
            <person name="Link S."/>
            <person name="Linke B."/>
            <person name="Meyer F."/>
            <person name="Mormann S."/>
            <person name="Nakunst D."/>
            <person name="Rueckert C."/>
            <person name="Schneiker-Bekel S."/>
            <person name="Schulze K."/>
            <person name="Vorhoelter F.J."/>
            <person name="Yevsa T."/>
            <person name="Engle J.T."/>
            <person name="Goldman W.E."/>
            <person name="Puehler A."/>
            <person name="Goebel U.B."/>
            <person name="Goesmann A."/>
            <person name="Bloecker H."/>
            <person name="Kaiser O."/>
            <person name="Martinez-Arias R."/>
        </authorList>
    </citation>
    <scope>NUCLEOTIDE SEQUENCE [LARGE SCALE GENOMIC DNA]</scope>
    <source>
        <strain evidence="2">ATCC BAA-461 / DSM 12804 / CCUG 43448 / CIP 107267 / Se-1111R</strain>
    </source>
</reference>